<dbReference type="Proteomes" id="UP000482800">
    <property type="component" value="Unassembled WGS sequence"/>
</dbReference>
<comment type="caution">
    <text evidence="1">The sequence shown here is derived from an EMBL/GenBank/DDBJ whole genome shotgun (WGS) entry which is preliminary data.</text>
</comment>
<evidence type="ECO:0000313" key="2">
    <source>
        <dbReference type="Proteomes" id="UP000482800"/>
    </source>
</evidence>
<reference evidence="1 2" key="1">
    <citation type="submission" date="2020-03" db="EMBL/GenBank/DDBJ databases">
        <title>Whole genome shotgun sequence of Phytohabitans houttuyneae NBRC 108639.</title>
        <authorList>
            <person name="Komaki H."/>
            <person name="Tamura T."/>
        </authorList>
    </citation>
    <scope>NUCLEOTIDE SEQUENCE [LARGE SCALE GENOMIC DNA]</scope>
    <source>
        <strain evidence="1 2">NBRC 108639</strain>
    </source>
</reference>
<accession>A0A6V8KLH5</accession>
<dbReference type="AlphaFoldDB" id="A0A6V8KLH5"/>
<reference evidence="1 2" key="2">
    <citation type="submission" date="2020-03" db="EMBL/GenBank/DDBJ databases">
        <authorList>
            <person name="Ichikawa N."/>
            <person name="Kimura A."/>
            <person name="Kitahashi Y."/>
            <person name="Uohara A."/>
        </authorList>
    </citation>
    <scope>NUCLEOTIDE SEQUENCE [LARGE SCALE GENOMIC DNA]</scope>
    <source>
        <strain evidence="1 2">NBRC 108639</strain>
    </source>
</reference>
<evidence type="ECO:0000313" key="1">
    <source>
        <dbReference type="EMBL" id="GFJ83368.1"/>
    </source>
</evidence>
<sequence>MGHVRPFPASVEERLSGLPVEYARSARHLLPPVDALIMDRQHDRLYERVLHALLDLADGDAHQLQEYVEAAERDWRDVLWWAEEPDR</sequence>
<dbReference type="EMBL" id="BLPF01000003">
    <property type="protein sequence ID" value="GFJ83368.1"/>
    <property type="molecule type" value="Genomic_DNA"/>
</dbReference>
<name>A0A6V8KLH5_9ACTN</name>
<gene>
    <name evidence="1" type="ORF">Phou_075480</name>
</gene>
<proteinExistence type="predicted"/>
<organism evidence="1 2">
    <name type="scientific">Phytohabitans houttuyneae</name>
    <dbReference type="NCBI Taxonomy" id="1076126"/>
    <lineage>
        <taxon>Bacteria</taxon>
        <taxon>Bacillati</taxon>
        <taxon>Actinomycetota</taxon>
        <taxon>Actinomycetes</taxon>
        <taxon>Micromonosporales</taxon>
        <taxon>Micromonosporaceae</taxon>
    </lineage>
</organism>
<keyword evidence="2" id="KW-1185">Reference proteome</keyword>
<protein>
    <submittedName>
        <fullName evidence="1">Uncharacterized protein</fullName>
    </submittedName>
</protein>